<comment type="caution">
    <text evidence="3">The sequence shown here is derived from an EMBL/GenBank/DDBJ whole genome shotgun (WGS) entry which is preliminary data.</text>
</comment>
<comment type="similarity">
    <text evidence="1">Belongs to the dicarboxylate/amino acid:cation symporter (DAACS) (TC 2.A.23) family.</text>
</comment>
<dbReference type="Pfam" id="PF00375">
    <property type="entry name" value="SDF"/>
    <property type="match status" value="1"/>
</dbReference>
<dbReference type="PANTHER" id="PTHR11958:SF63">
    <property type="entry name" value="AMINO ACID TRANSPORTER"/>
    <property type="match status" value="1"/>
</dbReference>
<evidence type="ECO:0000313" key="4">
    <source>
        <dbReference type="Proteomes" id="UP000708208"/>
    </source>
</evidence>
<organism evidence="3 4">
    <name type="scientific">Allacma fusca</name>
    <dbReference type="NCBI Taxonomy" id="39272"/>
    <lineage>
        <taxon>Eukaryota</taxon>
        <taxon>Metazoa</taxon>
        <taxon>Ecdysozoa</taxon>
        <taxon>Arthropoda</taxon>
        <taxon>Hexapoda</taxon>
        <taxon>Collembola</taxon>
        <taxon>Symphypleona</taxon>
        <taxon>Sminthuridae</taxon>
        <taxon>Allacma</taxon>
    </lineage>
</organism>
<dbReference type="InterPro" id="IPR001991">
    <property type="entry name" value="Na-dicarboxylate_symporter"/>
</dbReference>
<evidence type="ECO:0008006" key="5">
    <source>
        <dbReference type="Google" id="ProtNLM"/>
    </source>
</evidence>
<keyword evidence="2" id="KW-0472">Membrane</keyword>
<proteinExistence type="inferred from homology"/>
<sequence length="130" mass="13824">MDGTALFQAVAAIFISQVVGINLTIGKIITIGVSSIAASIAAAGIPHGGFVTMVMLLNSIGLPADYLAYIVPIDWLVDRLRTPINVLGDSIGAGIINHMCKEELERLPPMHIPDDKHLLAEERGCPDCHV</sequence>
<dbReference type="GO" id="GO:0015175">
    <property type="term" value="F:neutral L-amino acid transmembrane transporter activity"/>
    <property type="evidence" value="ECO:0007669"/>
    <property type="project" value="TreeGrafter"/>
</dbReference>
<dbReference type="EMBL" id="CAJVCH010540100">
    <property type="protein sequence ID" value="CAG7826528.1"/>
    <property type="molecule type" value="Genomic_DNA"/>
</dbReference>
<protein>
    <recommendedName>
        <fullName evidence="5">Amino acid transporter</fullName>
    </recommendedName>
</protein>
<dbReference type="PANTHER" id="PTHR11958">
    <property type="entry name" value="SODIUM/DICARBOXYLATE SYMPORTER-RELATED"/>
    <property type="match status" value="1"/>
</dbReference>
<dbReference type="Proteomes" id="UP000708208">
    <property type="component" value="Unassembled WGS sequence"/>
</dbReference>
<accession>A0A8J2PMH8</accession>
<evidence type="ECO:0000313" key="3">
    <source>
        <dbReference type="EMBL" id="CAG7826528.1"/>
    </source>
</evidence>
<dbReference type="GO" id="GO:0005313">
    <property type="term" value="F:L-glutamate transmembrane transporter activity"/>
    <property type="evidence" value="ECO:0007669"/>
    <property type="project" value="TreeGrafter"/>
</dbReference>
<feature type="transmembrane region" description="Helical" evidence="2">
    <location>
        <begin position="36"/>
        <end position="57"/>
    </location>
</feature>
<evidence type="ECO:0000256" key="2">
    <source>
        <dbReference type="SAM" id="Phobius"/>
    </source>
</evidence>
<reference evidence="3" key="1">
    <citation type="submission" date="2021-06" db="EMBL/GenBank/DDBJ databases">
        <authorList>
            <person name="Hodson N. C."/>
            <person name="Mongue J. A."/>
            <person name="Jaron S. K."/>
        </authorList>
    </citation>
    <scope>NUCLEOTIDE SEQUENCE</scope>
</reference>
<dbReference type="GO" id="GO:0015501">
    <property type="term" value="F:glutamate:sodium symporter activity"/>
    <property type="evidence" value="ECO:0007669"/>
    <property type="project" value="TreeGrafter"/>
</dbReference>
<name>A0A8J2PMH8_9HEXA</name>
<keyword evidence="2" id="KW-0812">Transmembrane</keyword>
<keyword evidence="2" id="KW-1133">Transmembrane helix</keyword>
<dbReference type="InterPro" id="IPR050746">
    <property type="entry name" value="DAACS"/>
</dbReference>
<dbReference type="AlphaFoldDB" id="A0A8J2PMH8"/>
<keyword evidence="4" id="KW-1185">Reference proteome</keyword>
<gene>
    <name evidence="3" type="ORF">AFUS01_LOCUS36578</name>
</gene>
<dbReference type="GO" id="GO:0005886">
    <property type="term" value="C:plasma membrane"/>
    <property type="evidence" value="ECO:0007669"/>
    <property type="project" value="TreeGrafter"/>
</dbReference>
<evidence type="ECO:0000256" key="1">
    <source>
        <dbReference type="ARBA" id="ARBA00006148"/>
    </source>
</evidence>
<dbReference type="OrthoDB" id="5877963at2759"/>